<name>A0A484MCR7_9ASTE</name>
<dbReference type="EMBL" id="OOIL02003056">
    <property type="protein sequence ID" value="VFQ86064.1"/>
    <property type="molecule type" value="Genomic_DNA"/>
</dbReference>
<proteinExistence type="predicted"/>
<evidence type="ECO:0000313" key="3">
    <source>
        <dbReference type="Proteomes" id="UP000595140"/>
    </source>
</evidence>
<protein>
    <submittedName>
        <fullName evidence="2">Uncharacterized protein</fullName>
    </submittedName>
</protein>
<feature type="region of interest" description="Disordered" evidence="1">
    <location>
        <begin position="1"/>
        <end position="50"/>
    </location>
</feature>
<dbReference type="Proteomes" id="UP000595140">
    <property type="component" value="Unassembled WGS sequence"/>
</dbReference>
<keyword evidence="3" id="KW-1185">Reference proteome</keyword>
<evidence type="ECO:0000256" key="1">
    <source>
        <dbReference type="SAM" id="MobiDB-lite"/>
    </source>
</evidence>
<dbReference type="AlphaFoldDB" id="A0A484MCR7"/>
<reference evidence="2 3" key="1">
    <citation type="submission" date="2018-04" db="EMBL/GenBank/DDBJ databases">
        <authorList>
            <person name="Vogel A."/>
        </authorList>
    </citation>
    <scope>NUCLEOTIDE SEQUENCE [LARGE SCALE GENOMIC DNA]</scope>
</reference>
<organism evidence="2 3">
    <name type="scientific">Cuscuta campestris</name>
    <dbReference type="NCBI Taxonomy" id="132261"/>
    <lineage>
        <taxon>Eukaryota</taxon>
        <taxon>Viridiplantae</taxon>
        <taxon>Streptophyta</taxon>
        <taxon>Embryophyta</taxon>
        <taxon>Tracheophyta</taxon>
        <taxon>Spermatophyta</taxon>
        <taxon>Magnoliopsida</taxon>
        <taxon>eudicotyledons</taxon>
        <taxon>Gunneridae</taxon>
        <taxon>Pentapetalae</taxon>
        <taxon>asterids</taxon>
        <taxon>lamiids</taxon>
        <taxon>Solanales</taxon>
        <taxon>Convolvulaceae</taxon>
        <taxon>Cuscuteae</taxon>
        <taxon>Cuscuta</taxon>
        <taxon>Cuscuta subgen. Grammica</taxon>
        <taxon>Cuscuta sect. Cleistogrammica</taxon>
    </lineage>
</organism>
<gene>
    <name evidence="2" type="ORF">CCAM_LOCUS27840</name>
</gene>
<accession>A0A484MCR7</accession>
<sequence length="87" mass="9657">MILGRDSMTQAMERSVLSDPIHNPVQKSCRLRTSSPSPSATPSDDNSIRPETTDFCWFFPGVSRDLTRGTRAPSATRFPVFGLLNSR</sequence>
<feature type="compositionally biased region" description="Low complexity" evidence="1">
    <location>
        <begin position="33"/>
        <end position="43"/>
    </location>
</feature>
<evidence type="ECO:0000313" key="2">
    <source>
        <dbReference type="EMBL" id="VFQ86064.1"/>
    </source>
</evidence>